<evidence type="ECO:0000313" key="1">
    <source>
        <dbReference type="EMBL" id="CAB5350309.1"/>
    </source>
</evidence>
<dbReference type="Proteomes" id="UP000684084">
    <property type="component" value="Unassembled WGS sequence"/>
</dbReference>
<dbReference type="EMBL" id="CAGKOT010000007">
    <property type="protein sequence ID" value="CAB5350309.1"/>
    <property type="molecule type" value="Genomic_DNA"/>
</dbReference>
<evidence type="ECO:0000313" key="2">
    <source>
        <dbReference type="EMBL" id="PKY46610.1"/>
    </source>
</evidence>
<sequence>MKIRRNNRSRPANGFSIFVKFYTRKYKNQNSQERMKNASKIWKSLPNEVKNDFIKYAHDEHILKETPPVVSIPTESAENRKPPIFIFDEKSTKPHYVKSTETSNPFSSLEEFFDFEKYINDNDN</sequence>
<accession>A0A2I1GJ09</accession>
<reference evidence="2 3" key="1">
    <citation type="submission" date="2015-10" db="EMBL/GenBank/DDBJ databases">
        <title>Genome analyses suggest a sexual origin of heterokaryosis in a supposedly ancient asexual fungus.</title>
        <authorList>
            <person name="Ropars J."/>
            <person name="Sedzielewska K."/>
            <person name="Noel J."/>
            <person name="Charron P."/>
            <person name="Farinelli L."/>
            <person name="Marton T."/>
            <person name="Kruger M."/>
            <person name="Pelin A."/>
            <person name="Brachmann A."/>
            <person name="Corradi N."/>
        </authorList>
    </citation>
    <scope>NUCLEOTIDE SEQUENCE [LARGE SCALE GENOMIC DNA]</scope>
    <source>
        <strain evidence="2 3">A4</strain>
    </source>
</reference>
<dbReference type="VEuPathDB" id="FungiDB:FUN_017727"/>
<dbReference type="InterPro" id="IPR036910">
    <property type="entry name" value="HMG_box_dom_sf"/>
</dbReference>
<dbReference type="EMBL" id="LLXI01000466">
    <property type="protein sequence ID" value="PKY46610.1"/>
    <property type="molecule type" value="Genomic_DNA"/>
</dbReference>
<evidence type="ECO:0008006" key="4">
    <source>
        <dbReference type="Google" id="ProtNLM"/>
    </source>
</evidence>
<dbReference type="OrthoDB" id="2309457at2759"/>
<reference evidence="1" key="2">
    <citation type="submission" date="2020-05" db="EMBL/GenBank/DDBJ databases">
        <authorList>
            <person name="Rincon C."/>
            <person name="Sanders R I."/>
            <person name="Robbins C."/>
            <person name="Chaturvedi A."/>
        </authorList>
    </citation>
    <scope>NUCLEOTIDE SEQUENCE</scope>
    <source>
        <strain evidence="1">CHB12</strain>
    </source>
</reference>
<dbReference type="SUPFAM" id="SSF47095">
    <property type="entry name" value="HMG-box"/>
    <property type="match status" value="1"/>
</dbReference>
<evidence type="ECO:0000313" key="3">
    <source>
        <dbReference type="Proteomes" id="UP000234323"/>
    </source>
</evidence>
<dbReference type="AlphaFoldDB" id="A0A2I1GJ09"/>
<gene>
    <name evidence="1" type="ORF">CHRIB12_LOCUS4946</name>
    <name evidence="2" type="ORF">RhiirA4_420757</name>
</gene>
<name>A0A2I1GJ09_9GLOM</name>
<dbReference type="CDD" id="cd00084">
    <property type="entry name" value="HMG-box_SF"/>
    <property type="match status" value="1"/>
</dbReference>
<protein>
    <recommendedName>
        <fullName evidence="4">HMG box domain-containing protein</fullName>
    </recommendedName>
</protein>
<dbReference type="Proteomes" id="UP000234323">
    <property type="component" value="Unassembled WGS sequence"/>
</dbReference>
<keyword evidence="3" id="KW-1185">Reference proteome</keyword>
<organism evidence="2 3">
    <name type="scientific">Rhizophagus irregularis</name>
    <dbReference type="NCBI Taxonomy" id="588596"/>
    <lineage>
        <taxon>Eukaryota</taxon>
        <taxon>Fungi</taxon>
        <taxon>Fungi incertae sedis</taxon>
        <taxon>Mucoromycota</taxon>
        <taxon>Glomeromycotina</taxon>
        <taxon>Glomeromycetes</taxon>
        <taxon>Glomerales</taxon>
        <taxon>Glomeraceae</taxon>
        <taxon>Rhizophagus</taxon>
    </lineage>
</organism>
<dbReference type="Gene3D" id="1.10.30.10">
    <property type="entry name" value="High mobility group box domain"/>
    <property type="match status" value="1"/>
</dbReference>
<comment type="caution">
    <text evidence="2">The sequence shown here is derived from an EMBL/GenBank/DDBJ whole genome shotgun (WGS) entry which is preliminary data.</text>
</comment>
<proteinExistence type="predicted"/>